<feature type="coiled-coil region" evidence="2">
    <location>
        <begin position="77"/>
        <end position="104"/>
    </location>
</feature>
<reference evidence="3 4" key="1">
    <citation type="journal article" date="2016" name="Nat. Commun.">
        <title>Thousands of microbial genomes shed light on interconnected biogeochemical processes in an aquifer system.</title>
        <authorList>
            <person name="Anantharaman K."/>
            <person name="Brown C.T."/>
            <person name="Hug L.A."/>
            <person name="Sharon I."/>
            <person name="Castelle C.J."/>
            <person name="Probst A.J."/>
            <person name="Thomas B.C."/>
            <person name="Singh A."/>
            <person name="Wilkins M.J."/>
            <person name="Karaoz U."/>
            <person name="Brodie E.L."/>
            <person name="Williams K.H."/>
            <person name="Hubbard S.S."/>
            <person name="Banfield J.F."/>
        </authorList>
    </citation>
    <scope>NUCLEOTIDE SEQUENCE [LARGE SCALE GENOMIC DNA]</scope>
</reference>
<accession>A0A1F6M3Z3</accession>
<dbReference type="EMBL" id="MFQB01000036">
    <property type="protein sequence ID" value="OGH66382.1"/>
    <property type="molecule type" value="Genomic_DNA"/>
</dbReference>
<dbReference type="Proteomes" id="UP000176282">
    <property type="component" value="Unassembled WGS sequence"/>
</dbReference>
<sequence>MIITIKGTEIELTDALKQYVEDKFGGLTKYFDNITRAEVDIGLRTHHHKNGKIYYAEVNLHVPRKILRVVKDAEDLYKAINKVKDHLKVELDTMKEKMRTKNKKEIRSQKEYGL</sequence>
<organism evidence="3 4">
    <name type="scientific">Candidatus Magasanikbacteria bacterium RIFCSPHIGHO2_02_FULL_47_14</name>
    <dbReference type="NCBI Taxonomy" id="1798680"/>
    <lineage>
        <taxon>Bacteria</taxon>
        <taxon>Candidatus Magasanikiibacteriota</taxon>
    </lineage>
</organism>
<dbReference type="InterPro" id="IPR003489">
    <property type="entry name" value="RHF/RaiA"/>
</dbReference>
<protein>
    <submittedName>
        <fullName evidence="3">Ribosomal subunit interface protein</fullName>
    </submittedName>
</protein>
<keyword evidence="2" id="KW-0175">Coiled coil</keyword>
<gene>
    <name evidence="3" type="ORF">A3J66_02880</name>
</gene>
<dbReference type="Pfam" id="PF02482">
    <property type="entry name" value="Ribosomal_S30AE"/>
    <property type="match status" value="1"/>
</dbReference>
<evidence type="ECO:0000313" key="4">
    <source>
        <dbReference type="Proteomes" id="UP000176282"/>
    </source>
</evidence>
<dbReference type="STRING" id="1798680.A3J66_02880"/>
<evidence type="ECO:0000256" key="1">
    <source>
        <dbReference type="ARBA" id="ARBA00022845"/>
    </source>
</evidence>
<dbReference type="PANTHER" id="PTHR33231:SF1">
    <property type="entry name" value="30S RIBOSOMAL PROTEIN"/>
    <property type="match status" value="1"/>
</dbReference>
<keyword evidence="1" id="KW-0810">Translation regulation</keyword>
<dbReference type="PANTHER" id="PTHR33231">
    <property type="entry name" value="30S RIBOSOMAL PROTEIN"/>
    <property type="match status" value="1"/>
</dbReference>
<dbReference type="SUPFAM" id="SSF69754">
    <property type="entry name" value="Ribosome binding protein Y (YfiA homologue)"/>
    <property type="match status" value="1"/>
</dbReference>
<evidence type="ECO:0000256" key="2">
    <source>
        <dbReference type="SAM" id="Coils"/>
    </source>
</evidence>
<dbReference type="GO" id="GO:0045900">
    <property type="term" value="P:negative regulation of translational elongation"/>
    <property type="evidence" value="ECO:0007669"/>
    <property type="project" value="TreeGrafter"/>
</dbReference>
<dbReference type="GO" id="GO:0022627">
    <property type="term" value="C:cytosolic small ribosomal subunit"/>
    <property type="evidence" value="ECO:0007669"/>
    <property type="project" value="TreeGrafter"/>
</dbReference>
<comment type="caution">
    <text evidence="3">The sequence shown here is derived from an EMBL/GenBank/DDBJ whole genome shotgun (WGS) entry which is preliminary data.</text>
</comment>
<dbReference type="CDD" id="cd00552">
    <property type="entry name" value="RaiA"/>
    <property type="match status" value="1"/>
</dbReference>
<dbReference type="InterPro" id="IPR050574">
    <property type="entry name" value="HPF/YfiA_ribosome-assoc"/>
</dbReference>
<dbReference type="Gene3D" id="3.30.160.100">
    <property type="entry name" value="Ribosome hibernation promotion factor-like"/>
    <property type="match status" value="1"/>
</dbReference>
<name>A0A1F6M3Z3_9BACT</name>
<dbReference type="AlphaFoldDB" id="A0A1F6M3Z3"/>
<evidence type="ECO:0000313" key="3">
    <source>
        <dbReference type="EMBL" id="OGH66382.1"/>
    </source>
</evidence>
<dbReference type="GO" id="GO:0043024">
    <property type="term" value="F:ribosomal small subunit binding"/>
    <property type="evidence" value="ECO:0007669"/>
    <property type="project" value="TreeGrafter"/>
</dbReference>
<dbReference type="NCBIfam" id="TIGR00741">
    <property type="entry name" value="yfiA"/>
    <property type="match status" value="1"/>
</dbReference>
<proteinExistence type="predicted"/>
<dbReference type="InterPro" id="IPR036567">
    <property type="entry name" value="RHF-like"/>
</dbReference>